<accession>A0ABW1ZSS5</accession>
<gene>
    <name evidence="1" type="ORF">ACFP90_27155</name>
</gene>
<reference evidence="2" key="1">
    <citation type="journal article" date="2019" name="Int. J. Syst. Evol. Microbiol.">
        <title>The Global Catalogue of Microorganisms (GCM) 10K type strain sequencing project: providing services to taxonomists for standard genome sequencing and annotation.</title>
        <authorList>
            <consortium name="The Broad Institute Genomics Platform"/>
            <consortium name="The Broad Institute Genome Sequencing Center for Infectious Disease"/>
            <person name="Wu L."/>
            <person name="Ma J."/>
        </authorList>
    </citation>
    <scope>NUCLEOTIDE SEQUENCE [LARGE SCALE GENOMIC DNA]</scope>
    <source>
        <strain evidence="2">CCUG 63830</strain>
    </source>
</reference>
<organism evidence="1 2">
    <name type="scientific">Deinococcus multiflagellatus</name>
    <dbReference type="NCBI Taxonomy" id="1656887"/>
    <lineage>
        <taxon>Bacteria</taxon>
        <taxon>Thermotogati</taxon>
        <taxon>Deinococcota</taxon>
        <taxon>Deinococci</taxon>
        <taxon>Deinococcales</taxon>
        <taxon>Deinococcaceae</taxon>
        <taxon>Deinococcus</taxon>
    </lineage>
</organism>
<sequence length="128" mass="13908">MTGNPAPVALELVRLQNRAETVRGWLTAEENAQHLGVVLVAPGRWRGINPAVQFTVTQAAQATAPDPLCHFLVATGHPARLALDWPADVAAEAAYVVTCRWLNPDRPVGLSPTYRTAVQQIHAQRRST</sequence>
<keyword evidence="2" id="KW-1185">Reference proteome</keyword>
<proteinExistence type="predicted"/>
<dbReference type="RefSeq" id="WP_224609711.1">
    <property type="nucleotide sequence ID" value="NZ_JAIQXV010000012.1"/>
</dbReference>
<evidence type="ECO:0000313" key="1">
    <source>
        <dbReference type="EMBL" id="MFC6663693.1"/>
    </source>
</evidence>
<name>A0ABW1ZSS5_9DEIO</name>
<comment type="caution">
    <text evidence="1">The sequence shown here is derived from an EMBL/GenBank/DDBJ whole genome shotgun (WGS) entry which is preliminary data.</text>
</comment>
<evidence type="ECO:0000313" key="2">
    <source>
        <dbReference type="Proteomes" id="UP001596317"/>
    </source>
</evidence>
<dbReference type="EMBL" id="JBHSWB010000004">
    <property type="protein sequence ID" value="MFC6663693.1"/>
    <property type="molecule type" value="Genomic_DNA"/>
</dbReference>
<protein>
    <submittedName>
        <fullName evidence="1">Uncharacterized protein</fullName>
    </submittedName>
</protein>
<dbReference type="Proteomes" id="UP001596317">
    <property type="component" value="Unassembled WGS sequence"/>
</dbReference>